<dbReference type="AlphaFoldDB" id="A0A660S4V1"/>
<dbReference type="EMBL" id="QNBC01000143">
    <property type="protein sequence ID" value="RKX64653.1"/>
    <property type="molecule type" value="Genomic_DNA"/>
</dbReference>
<reference evidence="2 3" key="1">
    <citation type="submission" date="2018-06" db="EMBL/GenBank/DDBJ databases">
        <title>Extensive metabolic versatility and redundancy in microbially diverse, dynamic hydrothermal sediments.</title>
        <authorList>
            <person name="Dombrowski N."/>
            <person name="Teske A."/>
            <person name="Baker B.J."/>
        </authorList>
    </citation>
    <scope>NUCLEOTIDE SEQUENCE [LARGE SCALE GENOMIC DNA]</scope>
    <source>
        <strain evidence="2">B35_G9</strain>
    </source>
</reference>
<gene>
    <name evidence="2" type="ORF">DRP44_07940</name>
</gene>
<feature type="transmembrane region" description="Helical" evidence="1">
    <location>
        <begin position="63"/>
        <end position="86"/>
    </location>
</feature>
<feature type="transmembrane region" description="Helical" evidence="1">
    <location>
        <begin position="6"/>
        <end position="35"/>
    </location>
</feature>
<proteinExistence type="predicted"/>
<name>A0A660S4V1_UNCT6</name>
<protein>
    <submittedName>
        <fullName evidence="2">Uncharacterized protein</fullName>
    </submittedName>
</protein>
<organism evidence="2 3">
    <name type="scientific">candidate division TA06 bacterium</name>
    <dbReference type="NCBI Taxonomy" id="2250710"/>
    <lineage>
        <taxon>Bacteria</taxon>
        <taxon>Bacteria division TA06</taxon>
    </lineage>
</organism>
<comment type="caution">
    <text evidence="2">The sequence shown here is derived from an EMBL/GenBank/DDBJ whole genome shotgun (WGS) entry which is preliminary data.</text>
</comment>
<evidence type="ECO:0000313" key="3">
    <source>
        <dbReference type="Proteomes" id="UP000282321"/>
    </source>
</evidence>
<feature type="transmembrane region" description="Helical" evidence="1">
    <location>
        <begin position="92"/>
        <end position="112"/>
    </location>
</feature>
<accession>A0A660S4V1</accession>
<feature type="transmembrane region" description="Helical" evidence="1">
    <location>
        <begin position="124"/>
        <end position="150"/>
    </location>
</feature>
<sequence>MFYLYAYLAAALVVFGFTIKWPIAGIILLSGFLLFPELVLNKLYGQPFIFHFSFSESKRNERAFGYILVSILIIFAIIIGFGLRIIGYPDALSLSAMAFLLVLGVSVIPQLFYDRENDEFKTDFWKIFVAVILLAVLPVIFIMAGVRYFILPH</sequence>
<keyword evidence="1" id="KW-0812">Transmembrane</keyword>
<evidence type="ECO:0000313" key="2">
    <source>
        <dbReference type="EMBL" id="RKX64653.1"/>
    </source>
</evidence>
<keyword evidence="1" id="KW-0472">Membrane</keyword>
<dbReference type="Proteomes" id="UP000282321">
    <property type="component" value="Unassembled WGS sequence"/>
</dbReference>
<evidence type="ECO:0000256" key="1">
    <source>
        <dbReference type="SAM" id="Phobius"/>
    </source>
</evidence>
<keyword evidence="1" id="KW-1133">Transmembrane helix</keyword>